<dbReference type="PANTHER" id="PTHR23151">
    <property type="entry name" value="DIHYDROLIPOAMIDE ACETYL/SUCCINYL-TRANSFERASE-RELATED"/>
    <property type="match status" value="1"/>
</dbReference>
<proteinExistence type="predicted"/>
<dbReference type="PANTHER" id="PTHR23151:SF90">
    <property type="entry name" value="DIHYDROLIPOYLLYSINE-RESIDUE ACETYLTRANSFERASE COMPONENT OF PYRUVATE DEHYDROGENASE COMPLEX, MITOCHONDRIAL-RELATED"/>
    <property type="match status" value="1"/>
</dbReference>
<dbReference type="GO" id="GO:0045254">
    <property type="term" value="C:pyruvate dehydrogenase complex"/>
    <property type="evidence" value="ECO:0007669"/>
    <property type="project" value="InterPro"/>
</dbReference>
<dbReference type="GO" id="GO:0016746">
    <property type="term" value="F:acyltransferase activity"/>
    <property type="evidence" value="ECO:0007669"/>
    <property type="project" value="InterPro"/>
</dbReference>
<organism evidence="2">
    <name type="scientific">Brassica napus</name>
    <name type="common">Rape</name>
    <dbReference type="NCBI Taxonomy" id="3708"/>
    <lineage>
        <taxon>Eukaryota</taxon>
        <taxon>Viridiplantae</taxon>
        <taxon>Streptophyta</taxon>
        <taxon>Embryophyta</taxon>
        <taxon>Tracheophyta</taxon>
        <taxon>Spermatophyta</taxon>
        <taxon>Magnoliopsida</taxon>
        <taxon>eudicotyledons</taxon>
        <taxon>Gunneridae</taxon>
        <taxon>Pentapetalae</taxon>
        <taxon>rosids</taxon>
        <taxon>malvids</taxon>
        <taxon>Brassicales</taxon>
        <taxon>Brassicaceae</taxon>
        <taxon>Brassiceae</taxon>
        <taxon>Brassica</taxon>
    </lineage>
</organism>
<evidence type="ECO:0000259" key="1">
    <source>
        <dbReference type="Pfam" id="PF00198"/>
    </source>
</evidence>
<dbReference type="Proteomes" id="UP001295469">
    <property type="component" value="Chromosome C08"/>
</dbReference>
<dbReference type="Gene3D" id="3.30.559.10">
    <property type="entry name" value="Chloramphenicol acetyltransferase-like domain"/>
    <property type="match status" value="1"/>
</dbReference>
<reference evidence="2" key="1">
    <citation type="submission" date="2021-01" db="EMBL/GenBank/DDBJ databases">
        <authorList>
            <consortium name="Genoscope - CEA"/>
            <person name="William W."/>
        </authorList>
    </citation>
    <scope>NUCLEOTIDE SEQUENCE</scope>
</reference>
<dbReference type="InterPro" id="IPR001078">
    <property type="entry name" value="2-oxoacid_DH_actylTfrase"/>
</dbReference>
<dbReference type="EMBL" id="HG994372">
    <property type="protein sequence ID" value="CAF2111216.1"/>
    <property type="molecule type" value="Genomic_DNA"/>
</dbReference>
<dbReference type="AlphaFoldDB" id="A0A816U9H8"/>
<name>A0A816U9H8_BRANA</name>
<gene>
    <name evidence="2" type="ORF">DARMORV10_C08P27440.1</name>
</gene>
<accession>A0A816U9H8</accession>
<dbReference type="SUPFAM" id="SSF52777">
    <property type="entry name" value="CoA-dependent acyltransferases"/>
    <property type="match status" value="1"/>
</dbReference>
<sequence length="192" mass="21045">MVLPLLRHAAIARTSSRSCLRLPHSSFVVNIWQLSGMLRKEKLLCWRDVDISIAVATEKGLMTPIIRNADQKSIRGIHLFLTVKELAQKARSGKLAPHEFQGGTFSISNLGMYPVDQFCAIINPPQAGILAVGRGNKVVEALIGADGVEKPSVVTKMNVTLSADHRIFDGQVGASFLAESRSNFEDVRRLLL</sequence>
<evidence type="ECO:0000313" key="2">
    <source>
        <dbReference type="EMBL" id="CAF2111216.1"/>
    </source>
</evidence>
<dbReference type="InterPro" id="IPR023213">
    <property type="entry name" value="CAT-like_dom_sf"/>
</dbReference>
<protein>
    <submittedName>
        <fullName evidence="2">(rape) hypothetical protein</fullName>
    </submittedName>
</protein>
<dbReference type="InterPro" id="IPR045257">
    <property type="entry name" value="E2/Pdx1"/>
</dbReference>
<dbReference type="Pfam" id="PF00198">
    <property type="entry name" value="2-oxoacid_dh"/>
    <property type="match status" value="1"/>
</dbReference>
<feature type="domain" description="2-oxoacid dehydrogenase acyltransferase catalytic" evidence="1">
    <location>
        <begin position="40"/>
        <end position="192"/>
    </location>
</feature>
<dbReference type="GO" id="GO:0006086">
    <property type="term" value="P:pyruvate decarboxylation to acetyl-CoA"/>
    <property type="evidence" value="ECO:0007669"/>
    <property type="project" value="InterPro"/>
</dbReference>